<dbReference type="EMBL" id="AP012273">
    <property type="protein sequence ID" value="BAO44675.1"/>
    <property type="molecule type" value="Genomic_DNA"/>
</dbReference>
<sequence length="147" mass="16365">MAKKKVSARSKKVDSLSSTELYKLAKKREQEEMKKMLEANKEKLKALREKRRAIVAAHRKELTKIEREISRLSGKSTPRKKGKSRGGSITDAVVEIIGKSGKISTTDLKAALKKKGIVAGNLSQTLAYLKRQGRVTSPSRAIYSLKK</sequence>
<evidence type="ECO:0000313" key="2">
    <source>
        <dbReference type="EMBL" id="BAO44675.1"/>
    </source>
</evidence>
<dbReference type="OrthoDB" id="5796886at2"/>
<proteinExistence type="predicted"/>
<keyword evidence="1" id="KW-0175">Coiled coil</keyword>
<reference evidence="2 3" key="1">
    <citation type="journal article" date="2014" name="PLoS ONE">
        <title>Physiological and genomic features of a novel sulfur-oxidizing gammaproteobacterium belonging to a previously uncultivated symbiotic lineage isolated from a hydrothermal vent.</title>
        <authorList>
            <person name="Nunoura T."/>
            <person name="Takaki Y."/>
            <person name="Kazama H."/>
            <person name="Kakuta J."/>
            <person name="Shimamura S."/>
            <person name="Makita H."/>
            <person name="Hirai M."/>
            <person name="Miyazaki M."/>
            <person name="Takai K."/>
        </authorList>
    </citation>
    <scope>NUCLEOTIDE SEQUENCE [LARGE SCALE GENOMIC DNA]</scope>
    <source>
        <strain evidence="2 3">Hiromi1</strain>
    </source>
</reference>
<dbReference type="KEGG" id="tbn:TBH_C1758"/>
<dbReference type="RefSeq" id="WP_041067755.1">
    <property type="nucleotide sequence ID" value="NZ_AP012273.1"/>
</dbReference>
<keyword evidence="3" id="KW-1185">Reference proteome</keyword>
<protein>
    <submittedName>
        <fullName evidence="2">Uncharacterized protein</fullName>
    </submittedName>
</protein>
<dbReference type="Proteomes" id="UP000031631">
    <property type="component" value="Chromosome"/>
</dbReference>
<name>A0A7U6GJE9_9GAMM</name>
<evidence type="ECO:0000313" key="3">
    <source>
        <dbReference type="Proteomes" id="UP000031631"/>
    </source>
</evidence>
<accession>A0A7U6GJE9</accession>
<feature type="coiled-coil region" evidence="1">
    <location>
        <begin position="26"/>
        <end position="75"/>
    </location>
</feature>
<evidence type="ECO:0000256" key="1">
    <source>
        <dbReference type="SAM" id="Coils"/>
    </source>
</evidence>
<dbReference type="AlphaFoldDB" id="A0A7U6GJE9"/>
<organism evidence="2 3">
    <name type="scientific">Thiolapillus brandeum</name>
    <dbReference type="NCBI Taxonomy" id="1076588"/>
    <lineage>
        <taxon>Bacteria</taxon>
        <taxon>Pseudomonadati</taxon>
        <taxon>Pseudomonadota</taxon>
        <taxon>Gammaproteobacteria</taxon>
        <taxon>Chromatiales</taxon>
        <taxon>Sedimenticolaceae</taxon>
        <taxon>Thiolapillus</taxon>
    </lineage>
</organism>
<gene>
    <name evidence="2" type="ORF">TBH_C1758</name>
</gene>